<gene>
    <name evidence="4" type="ORF">GCM10011361_06700</name>
</gene>
<dbReference type="Gene3D" id="2.60.120.430">
    <property type="entry name" value="Galactose-binding lectin"/>
    <property type="match status" value="1"/>
</dbReference>
<feature type="signal peptide" evidence="2">
    <location>
        <begin position="1"/>
        <end position="20"/>
    </location>
</feature>
<keyword evidence="5" id="KW-1185">Reference proteome</keyword>
<dbReference type="SUPFAM" id="SSF49785">
    <property type="entry name" value="Galactose-binding domain-like"/>
    <property type="match status" value="1"/>
</dbReference>
<dbReference type="EMBL" id="BMFH01000001">
    <property type="protein sequence ID" value="GGD42365.1"/>
    <property type="molecule type" value="Genomic_DNA"/>
</dbReference>
<dbReference type="Pfam" id="PF08547">
    <property type="entry name" value="CIA30"/>
    <property type="match status" value="1"/>
</dbReference>
<evidence type="ECO:0000256" key="1">
    <source>
        <dbReference type="ARBA" id="ARBA00007884"/>
    </source>
</evidence>
<dbReference type="RefSeq" id="WP_229732464.1">
    <property type="nucleotide sequence ID" value="NZ_BMFH01000001.1"/>
</dbReference>
<protein>
    <submittedName>
        <fullName evidence="4">NADH:ubiquinone oxidoreductase</fullName>
    </submittedName>
</protein>
<dbReference type="PANTHER" id="PTHR13194:SF19">
    <property type="entry name" value="NAD(P)-BINDING ROSSMANN-FOLD SUPERFAMILY PROTEIN"/>
    <property type="match status" value="1"/>
</dbReference>
<comment type="caution">
    <text evidence="4">The sequence shown here is derived from an EMBL/GenBank/DDBJ whole genome shotgun (WGS) entry which is preliminary data.</text>
</comment>
<reference evidence="5" key="1">
    <citation type="journal article" date="2019" name="Int. J. Syst. Evol. Microbiol.">
        <title>The Global Catalogue of Microorganisms (GCM) 10K type strain sequencing project: providing services to taxonomists for standard genome sequencing and annotation.</title>
        <authorList>
            <consortium name="The Broad Institute Genomics Platform"/>
            <consortium name="The Broad Institute Genome Sequencing Center for Infectious Disease"/>
            <person name="Wu L."/>
            <person name="Ma J."/>
        </authorList>
    </citation>
    <scope>NUCLEOTIDE SEQUENCE [LARGE SCALE GENOMIC DNA]</scope>
    <source>
        <strain evidence="5">CGMCC 1.12606</strain>
    </source>
</reference>
<sequence>MPVLKFLLFLLMSQAPFTLFQFSDQADLSAWRIVNDGVMGGLSKGKLTLSEQGHGVFTGFVSLENNGGFTMIQHAFRPVEATHFTSLEIRLKGDGKKYQVRLKSSPTQYYNYSHTVSTTGEWQSIKIPFSEFRPQFRGRQLSKAPYPGQELGEVAILIGNKKAESFRLEIDEITLK</sequence>
<dbReference type="InterPro" id="IPR008979">
    <property type="entry name" value="Galactose-bd-like_sf"/>
</dbReference>
<dbReference type="InterPro" id="IPR013857">
    <property type="entry name" value="NADH-UbQ_OxRdtase-assoc_prot30"/>
</dbReference>
<dbReference type="Proteomes" id="UP000625780">
    <property type="component" value="Unassembled WGS sequence"/>
</dbReference>
<feature type="chain" id="PRO_5046772127" evidence="2">
    <location>
        <begin position="21"/>
        <end position="176"/>
    </location>
</feature>
<keyword evidence="2" id="KW-0732">Signal</keyword>
<evidence type="ECO:0000313" key="4">
    <source>
        <dbReference type="EMBL" id="GGD42365.1"/>
    </source>
</evidence>
<dbReference type="PANTHER" id="PTHR13194">
    <property type="entry name" value="COMPLEX I INTERMEDIATE-ASSOCIATED PROTEIN 30"/>
    <property type="match status" value="1"/>
</dbReference>
<accession>A0ABQ1QT28</accession>
<organism evidence="4 5">
    <name type="scientific">Muriicola marianensis</name>
    <dbReference type="NCBI Taxonomy" id="1324801"/>
    <lineage>
        <taxon>Bacteria</taxon>
        <taxon>Pseudomonadati</taxon>
        <taxon>Bacteroidota</taxon>
        <taxon>Flavobacteriia</taxon>
        <taxon>Flavobacteriales</taxon>
        <taxon>Flavobacteriaceae</taxon>
        <taxon>Muriicola</taxon>
    </lineage>
</organism>
<evidence type="ECO:0000259" key="3">
    <source>
        <dbReference type="Pfam" id="PF08547"/>
    </source>
</evidence>
<name>A0ABQ1QT28_9FLAO</name>
<proteinExistence type="inferred from homology"/>
<evidence type="ECO:0000313" key="5">
    <source>
        <dbReference type="Proteomes" id="UP000625780"/>
    </source>
</evidence>
<feature type="domain" description="NADH:ubiquinone oxidoreductase intermediate-associated protein 30" evidence="3">
    <location>
        <begin position="20"/>
        <end position="170"/>
    </location>
</feature>
<evidence type="ECO:0000256" key="2">
    <source>
        <dbReference type="SAM" id="SignalP"/>
    </source>
</evidence>
<comment type="similarity">
    <text evidence="1">Belongs to the CIA30 family.</text>
</comment>
<dbReference type="InterPro" id="IPR039131">
    <property type="entry name" value="NDUFAF1"/>
</dbReference>